<feature type="transmembrane region" description="Helical" evidence="1">
    <location>
        <begin position="235"/>
        <end position="257"/>
    </location>
</feature>
<keyword evidence="1" id="KW-0812">Transmembrane</keyword>
<evidence type="ECO:0000313" key="4">
    <source>
        <dbReference type="Proteomes" id="UP000284598"/>
    </source>
</evidence>
<dbReference type="AlphaFoldDB" id="A0A413RXD8"/>
<evidence type="ECO:0000313" key="3">
    <source>
        <dbReference type="EMBL" id="RHA53206.1"/>
    </source>
</evidence>
<dbReference type="Pfam" id="PF03703">
    <property type="entry name" value="bPH_2"/>
    <property type="match status" value="2"/>
</dbReference>
<feature type="transmembrane region" description="Helical" evidence="1">
    <location>
        <begin position="369"/>
        <end position="390"/>
    </location>
</feature>
<keyword evidence="1" id="KW-1133">Transmembrane helix</keyword>
<evidence type="ECO:0000259" key="2">
    <source>
        <dbReference type="Pfam" id="PF03703"/>
    </source>
</evidence>
<feature type="transmembrane region" description="Helical" evidence="1">
    <location>
        <begin position="203"/>
        <end position="223"/>
    </location>
</feature>
<keyword evidence="1" id="KW-0472">Membrane</keyword>
<proteinExistence type="predicted"/>
<feature type="domain" description="YdbS-like PH" evidence="2">
    <location>
        <begin position="272"/>
        <end position="321"/>
    </location>
</feature>
<accession>A0A413RXD8</accession>
<evidence type="ECO:0000256" key="1">
    <source>
        <dbReference type="SAM" id="Phobius"/>
    </source>
</evidence>
<dbReference type="PANTHER" id="PTHR34473:SF2">
    <property type="entry name" value="UPF0699 TRANSMEMBRANE PROTEIN YDBT"/>
    <property type="match status" value="1"/>
</dbReference>
<reference evidence="3 4" key="1">
    <citation type="submission" date="2018-08" db="EMBL/GenBank/DDBJ databases">
        <title>A genome reference for cultivated species of the human gut microbiota.</title>
        <authorList>
            <person name="Zou Y."/>
            <person name="Xue W."/>
            <person name="Luo G."/>
        </authorList>
    </citation>
    <scope>NUCLEOTIDE SEQUENCE [LARGE SCALE GENOMIC DNA]</scope>
    <source>
        <strain evidence="3 4">AM43-2</strain>
    </source>
</reference>
<gene>
    <name evidence="3" type="ORF">DW929_09470</name>
</gene>
<dbReference type="PANTHER" id="PTHR34473">
    <property type="entry name" value="UPF0699 TRANSMEMBRANE PROTEIN YDBS"/>
    <property type="match status" value="1"/>
</dbReference>
<dbReference type="EMBL" id="QSFO01000011">
    <property type="protein sequence ID" value="RHA53206.1"/>
    <property type="molecule type" value="Genomic_DNA"/>
</dbReference>
<organism evidence="3 4">
    <name type="scientific">Eubacterium ventriosum</name>
    <dbReference type="NCBI Taxonomy" id="39496"/>
    <lineage>
        <taxon>Bacteria</taxon>
        <taxon>Bacillati</taxon>
        <taxon>Bacillota</taxon>
        <taxon>Clostridia</taxon>
        <taxon>Eubacteriales</taxon>
        <taxon>Eubacteriaceae</taxon>
        <taxon>Eubacterium</taxon>
    </lineage>
</organism>
<protein>
    <recommendedName>
        <fullName evidence="2">YdbS-like PH domain-containing protein</fullName>
    </recommendedName>
</protein>
<comment type="caution">
    <text evidence="3">The sequence shown here is derived from an EMBL/GenBank/DDBJ whole genome shotgun (WGS) entry which is preliminary data.</text>
</comment>
<dbReference type="InterPro" id="IPR005182">
    <property type="entry name" value="YdbS-like_PH"/>
</dbReference>
<feature type="transmembrane region" description="Helical" evidence="1">
    <location>
        <begin position="57"/>
        <end position="78"/>
    </location>
</feature>
<name>A0A413RXD8_9FIRM</name>
<dbReference type="Proteomes" id="UP000284598">
    <property type="component" value="Unassembled WGS sequence"/>
</dbReference>
<feature type="domain" description="YdbS-like PH" evidence="2">
    <location>
        <begin position="83"/>
        <end position="164"/>
    </location>
</feature>
<sequence length="503" mass="56674">MSMETKRFRNHFSDVIEQLGGLLIFLFIVGVQSIPDILSDTDGDSNDVVALIDNPKYTMIVIIVVITILAVLGLIIGFKVRRWYKTWIIIGNDTITVERNTLRSVKNTVGIKNISNVNINQNIFEMIIGTCNLKLDTNSLSTADSTDIKLILKKQQGEELRNYINRRVEEINTGTILEKEEEVNPYVKYDIEVTSKDIITNGFYSLSVGTILLFLGSLAGFIAGIVSDVNDGKTIIASLGGAITLIILIIGSLYSMAKSFLKMYDFKARRGKNKLYIKYGLYNKVDFAIPIDKINAIVVHQTFIARIFRKYSAEIVNVGLNDDDKASAYFTFYCSRKQLKSYIDKLLPEFSEGIDGDIKKQPDKAKIKYIVDFLINSVIVLIVAASIIYYVNPSKVFEMAIVAGSTFILFYMFIAKILSFITCGVFIGDELVGVREGSMGTRYSLIKYCNIQYITINQNILEEKLRIAKGGLHILASMLHDDYLIPYMDENEISSIYNNIIKE</sequence>